<dbReference type="CDD" id="cd16015">
    <property type="entry name" value="LTA_synthase"/>
    <property type="match status" value="1"/>
</dbReference>
<evidence type="ECO:0000256" key="6">
    <source>
        <dbReference type="SAM" id="MobiDB-lite"/>
    </source>
</evidence>
<keyword evidence="4 7" id="KW-1133">Transmembrane helix</keyword>
<dbReference type="InterPro" id="IPR017850">
    <property type="entry name" value="Alkaline_phosphatase_core_sf"/>
</dbReference>
<evidence type="ECO:0000256" key="3">
    <source>
        <dbReference type="ARBA" id="ARBA00022692"/>
    </source>
</evidence>
<keyword evidence="5 7" id="KW-0472">Membrane</keyword>
<dbReference type="Proteomes" id="UP001202117">
    <property type="component" value="Unassembled WGS sequence"/>
</dbReference>
<evidence type="ECO:0000256" key="2">
    <source>
        <dbReference type="ARBA" id="ARBA00022475"/>
    </source>
</evidence>
<dbReference type="InterPro" id="IPR000917">
    <property type="entry name" value="Sulfatase_N"/>
</dbReference>
<keyword evidence="10" id="KW-1185">Reference proteome</keyword>
<reference evidence="9 10" key="1">
    <citation type="submission" date="2022-02" db="EMBL/GenBank/DDBJ databases">
        <title>Halomonas fukangensis sp. nov., a halophilic bacterium isolated from a bulk soil of Kalidium foliatum at Fukang.</title>
        <authorList>
            <person name="Huang Y."/>
        </authorList>
    </citation>
    <scope>NUCLEOTIDE SEQUENCE [LARGE SCALE GENOMIC DNA]</scope>
    <source>
        <strain evidence="9 10">EGI 63088</strain>
    </source>
</reference>
<evidence type="ECO:0000256" key="7">
    <source>
        <dbReference type="SAM" id="Phobius"/>
    </source>
</evidence>
<evidence type="ECO:0000256" key="4">
    <source>
        <dbReference type="ARBA" id="ARBA00022989"/>
    </source>
</evidence>
<dbReference type="PANTHER" id="PTHR47371:SF3">
    <property type="entry name" value="PHOSPHOGLYCEROL TRANSFERASE I"/>
    <property type="match status" value="1"/>
</dbReference>
<dbReference type="EMBL" id="JAKVPY010000022">
    <property type="protein sequence ID" value="MCH4564690.1"/>
    <property type="molecule type" value="Genomic_DNA"/>
</dbReference>
<proteinExistence type="predicted"/>
<feature type="transmembrane region" description="Helical" evidence="7">
    <location>
        <begin position="101"/>
        <end position="128"/>
    </location>
</feature>
<sequence>MALALLLGGMASFALEGLLRPRVAAPWRRPTAALLVHLGSWCLLHAAFLAVLQRPWFASAFILSLQLVVIQTSLTKWRSLKEPFLYQDFDYFLDAVRHPRLYLPFFGLWLAAGAMLAGAVAIAAFLWLEPWLFTRLTPGKGLLALVLEGVVGAALLMAGLRRLPPVTLVPTQDLSPLGLYAFLWSYGRQARRPLDSRLSPPEFRQPATAPDPEALPDVVVVQSESFFDPRRWSDHVHPDILNHWDRLSTGSLAHGPLRVPAWGANTVRSEAAFLTGLGPGELGIHRFNPYHQLARQPMPNLLASARRLGYRTVALHPWPASFYLRDRVLPALGIDHFLDISDFDPADRDGQYIGDAALARRVGSLLDDRDNAPLFLFVITMENHGPLHLETPGEADARRLSPACQAAAHQAHYRDLQVYLRHLANADRMLDDLSRRLAESPRDGLLCWYGDHVPILDQAYQRLGEPDGMTDYLIWSTRHDTALGPPPVEREVSRLAVELLGWIHAHAERNALAPAGGHHFEKNATPSRHTQEQE</sequence>
<evidence type="ECO:0000259" key="8">
    <source>
        <dbReference type="Pfam" id="PF00884"/>
    </source>
</evidence>
<evidence type="ECO:0000256" key="5">
    <source>
        <dbReference type="ARBA" id="ARBA00023136"/>
    </source>
</evidence>
<feature type="transmembrane region" description="Helical" evidence="7">
    <location>
        <begin position="140"/>
        <end position="160"/>
    </location>
</feature>
<gene>
    <name evidence="9" type="ORF">MKP05_16435</name>
</gene>
<feature type="region of interest" description="Disordered" evidence="6">
    <location>
        <begin position="513"/>
        <end position="534"/>
    </location>
</feature>
<keyword evidence="3 7" id="KW-0812">Transmembrane</keyword>
<dbReference type="Gene3D" id="3.40.720.10">
    <property type="entry name" value="Alkaline Phosphatase, subunit A"/>
    <property type="match status" value="1"/>
</dbReference>
<dbReference type="PANTHER" id="PTHR47371">
    <property type="entry name" value="LIPOTEICHOIC ACID SYNTHASE"/>
    <property type="match status" value="1"/>
</dbReference>
<evidence type="ECO:0000313" key="9">
    <source>
        <dbReference type="EMBL" id="MCH4564690.1"/>
    </source>
</evidence>
<organism evidence="9 10">
    <name type="scientific">Halomonas flagellata</name>
    <dbReference type="NCBI Taxonomy" id="2920385"/>
    <lineage>
        <taxon>Bacteria</taxon>
        <taxon>Pseudomonadati</taxon>
        <taxon>Pseudomonadota</taxon>
        <taxon>Gammaproteobacteria</taxon>
        <taxon>Oceanospirillales</taxon>
        <taxon>Halomonadaceae</taxon>
        <taxon>Halomonas</taxon>
    </lineage>
</organism>
<protein>
    <submittedName>
        <fullName evidence="9">LTA synthase family protein</fullName>
    </submittedName>
</protein>
<comment type="caution">
    <text evidence="9">The sequence shown here is derived from an EMBL/GenBank/DDBJ whole genome shotgun (WGS) entry which is preliminary data.</text>
</comment>
<dbReference type="Pfam" id="PF00884">
    <property type="entry name" value="Sulfatase"/>
    <property type="match status" value="1"/>
</dbReference>
<dbReference type="InterPro" id="IPR050448">
    <property type="entry name" value="OpgB/LTA_synthase_biosynth"/>
</dbReference>
<dbReference type="RefSeq" id="WP_240569301.1">
    <property type="nucleotide sequence ID" value="NZ_JAKVPY010000022.1"/>
</dbReference>
<keyword evidence="2" id="KW-1003">Cell membrane</keyword>
<evidence type="ECO:0000313" key="10">
    <source>
        <dbReference type="Proteomes" id="UP001202117"/>
    </source>
</evidence>
<comment type="subcellular location">
    <subcellularLocation>
        <location evidence="1">Cell membrane</location>
        <topology evidence="1">Multi-pass membrane protein</topology>
    </subcellularLocation>
</comment>
<accession>A0ABS9RY30</accession>
<name>A0ABS9RY30_9GAMM</name>
<feature type="domain" description="Sulfatase N-terminal" evidence="8">
    <location>
        <begin position="216"/>
        <end position="480"/>
    </location>
</feature>
<dbReference type="SUPFAM" id="SSF53649">
    <property type="entry name" value="Alkaline phosphatase-like"/>
    <property type="match status" value="1"/>
</dbReference>
<evidence type="ECO:0000256" key="1">
    <source>
        <dbReference type="ARBA" id="ARBA00004651"/>
    </source>
</evidence>